<dbReference type="SUPFAM" id="SSF53098">
    <property type="entry name" value="Ribonuclease H-like"/>
    <property type="match status" value="1"/>
</dbReference>
<dbReference type="SUPFAM" id="SSF158832">
    <property type="entry name" value="Tex N-terminal region-like"/>
    <property type="match status" value="1"/>
</dbReference>
<dbReference type="Pfam" id="PF22706">
    <property type="entry name" value="Tex_central_region"/>
    <property type="match status" value="1"/>
</dbReference>
<dbReference type="InterPro" id="IPR050437">
    <property type="entry name" value="Ribos_protein_bS1-like"/>
</dbReference>
<dbReference type="SMART" id="SM00732">
    <property type="entry name" value="YqgFc"/>
    <property type="match status" value="1"/>
</dbReference>
<dbReference type="InterPro" id="IPR037027">
    <property type="entry name" value="YqgF/RNaseH-like_dom_sf"/>
</dbReference>
<dbReference type="Gene3D" id="2.40.50.140">
    <property type="entry name" value="Nucleic acid-binding proteins"/>
    <property type="match status" value="1"/>
</dbReference>
<sequence length="729" mass="82281">MEQQFMQKLYKQIAKQLNITTNQINAVLKLLEEGSTVPFIARYRKEVTGALDEEQIREISKTYEYGVNLQQRKEDVIRLIDEKGMLTEALKQDILKAEKLTEIEDLYRPFKEKKKTRATQAKAKGLEPLAKYLLTYPEGELQTEAAKYLNEEVTSVDEALQGARDIIAEMIADHADYRKWIREYMTKKGQIQSKVRDATLDERKVYEQYYEYSEPVLRVVPHRVLAMNRGESEKILRISILDDAEGVHRYLVKELIPIREVTEATKQVRLAIEDAYKRLIKPSIEREIRAGLKEVAENQAIHIFSENVRQLLLQPPMKGKVVLGVDPAYRTGCKLAVVDETGKVLDIDVIYPHEKSKGSKADPALVQKARAKVIDKINKYQVEIVSIGNGTASRETESFIADVLKEIKHPIYYIITNEAGASVYSASELARKEFPDLQVEERSAVSIARRLQDPLAELVKIDPKSIGVGQYQHDVTQSKLNDSLNFVVETTVNQVGVNVNTASPALLKYVAGLSTTIANNIVKHRDEVGKFTKREELKKVSRLGAKTYEQAIGFLRIVDGVNPLDKTGIHPESYKIAEQVLKTLGFTKDDLGTEALKSAVEKANRSVLVDELGVGEHTLNDILDAFVAPNRDPRDDIEAPLLRSDVLKLEDLKPGMELQGTVRNVVDFGVFVDCGVKEDGLVHLSKMCKQFLKHPMQLVSVGDIVKVWVESVDLQRKRLALTMIEPEAK</sequence>
<dbReference type="PANTHER" id="PTHR10724">
    <property type="entry name" value="30S RIBOSOMAL PROTEIN S1"/>
    <property type="match status" value="1"/>
</dbReference>
<dbReference type="InterPro" id="IPR012337">
    <property type="entry name" value="RNaseH-like_sf"/>
</dbReference>
<evidence type="ECO:0000313" key="3">
    <source>
        <dbReference type="Proteomes" id="UP001432099"/>
    </source>
</evidence>
<dbReference type="Pfam" id="PF17674">
    <property type="entry name" value="HHH_9"/>
    <property type="match status" value="1"/>
</dbReference>
<dbReference type="InterPro" id="IPR006641">
    <property type="entry name" value="YqgF/RNaseH-like_dom"/>
</dbReference>
<dbReference type="InterPro" id="IPR012340">
    <property type="entry name" value="NA-bd_OB-fold"/>
</dbReference>
<dbReference type="PANTHER" id="PTHR10724:SF10">
    <property type="entry name" value="S1 RNA-BINDING DOMAIN-CONTAINING PROTEIN 1"/>
    <property type="match status" value="1"/>
</dbReference>
<dbReference type="Gene3D" id="1.10.3500.10">
    <property type="entry name" value="Tex N-terminal region-like"/>
    <property type="match status" value="1"/>
</dbReference>
<dbReference type="CDD" id="cd05685">
    <property type="entry name" value="S1_Tex"/>
    <property type="match status" value="1"/>
</dbReference>
<dbReference type="Gene3D" id="1.10.150.310">
    <property type="entry name" value="Tex RuvX-like domain-like"/>
    <property type="match status" value="1"/>
</dbReference>
<dbReference type="SMART" id="SM00316">
    <property type="entry name" value="S1"/>
    <property type="match status" value="1"/>
</dbReference>
<evidence type="ECO:0000259" key="1">
    <source>
        <dbReference type="PROSITE" id="PS50126"/>
    </source>
</evidence>
<dbReference type="Pfam" id="PF00575">
    <property type="entry name" value="S1"/>
    <property type="match status" value="1"/>
</dbReference>
<dbReference type="InterPro" id="IPR032639">
    <property type="entry name" value="Tex_YqgF"/>
</dbReference>
<dbReference type="RefSeq" id="WP_338506367.1">
    <property type="nucleotide sequence ID" value="NZ_AP028127.1"/>
</dbReference>
<dbReference type="Pfam" id="PF09371">
    <property type="entry name" value="Tex_N"/>
    <property type="match status" value="1"/>
</dbReference>
<name>A0ABN6ZGF6_9FIRM</name>
<evidence type="ECO:0000313" key="2">
    <source>
        <dbReference type="EMBL" id="BEH90033.1"/>
    </source>
</evidence>
<dbReference type="InterPro" id="IPR041692">
    <property type="entry name" value="HHH_9"/>
</dbReference>
<dbReference type="Pfam" id="PF16921">
    <property type="entry name" value="Tex_YqgF"/>
    <property type="match status" value="1"/>
</dbReference>
<dbReference type="InterPro" id="IPR018974">
    <property type="entry name" value="Tex-like_N"/>
</dbReference>
<dbReference type="Gene3D" id="3.30.420.140">
    <property type="entry name" value="YqgF/RNase H-like domain"/>
    <property type="match status" value="1"/>
</dbReference>
<dbReference type="SUPFAM" id="SSF47781">
    <property type="entry name" value="RuvA domain 2-like"/>
    <property type="match status" value="2"/>
</dbReference>
<gene>
    <name evidence="2" type="ORF">T23_01350</name>
</gene>
<reference evidence="2" key="1">
    <citation type="journal article" date="2024" name="Int. J. Syst. Evol. Microbiol.">
        <title>Turicibacter faecis sp. nov., isolated from faeces of heart failure mouse model.</title>
        <authorList>
            <person name="Imamura Y."/>
            <person name="Motooka D."/>
            <person name="Nakajima Y."/>
            <person name="Ito S."/>
            <person name="Kitakaze M."/>
            <person name="Iida T."/>
            <person name="Nakamura S."/>
        </authorList>
    </citation>
    <scope>NUCLEOTIDE SEQUENCE</scope>
    <source>
        <strain evidence="2">TC023</strain>
    </source>
</reference>
<dbReference type="InterPro" id="IPR023319">
    <property type="entry name" value="Tex-like_HTH_dom_sf"/>
</dbReference>
<keyword evidence="3" id="KW-1185">Reference proteome</keyword>
<dbReference type="SUPFAM" id="SSF50249">
    <property type="entry name" value="Nucleic acid-binding proteins"/>
    <property type="match status" value="1"/>
</dbReference>
<accession>A0ABN6ZGF6</accession>
<dbReference type="InterPro" id="IPR023323">
    <property type="entry name" value="Tex-like_dom_sf"/>
</dbReference>
<dbReference type="EMBL" id="AP028127">
    <property type="protein sequence ID" value="BEH90033.1"/>
    <property type="molecule type" value="Genomic_DNA"/>
</dbReference>
<dbReference type="PROSITE" id="PS50126">
    <property type="entry name" value="S1"/>
    <property type="match status" value="1"/>
</dbReference>
<protein>
    <submittedName>
        <fullName evidence="2">RNA-binding transcriptional accessory protein</fullName>
    </submittedName>
</protein>
<dbReference type="InterPro" id="IPR044146">
    <property type="entry name" value="S1_Tex"/>
</dbReference>
<dbReference type="Pfam" id="PF12836">
    <property type="entry name" value="HHH_3"/>
    <property type="match status" value="1"/>
</dbReference>
<dbReference type="InterPro" id="IPR055179">
    <property type="entry name" value="Tex-like_central_region"/>
</dbReference>
<organism evidence="2 3">
    <name type="scientific">Turicibacter faecis</name>
    <dbReference type="NCBI Taxonomy" id="2963365"/>
    <lineage>
        <taxon>Bacteria</taxon>
        <taxon>Bacillati</taxon>
        <taxon>Bacillota</taxon>
        <taxon>Erysipelotrichia</taxon>
        <taxon>Erysipelotrichales</taxon>
        <taxon>Turicibacteraceae</taxon>
        <taxon>Turicibacter</taxon>
    </lineage>
</organism>
<dbReference type="InterPro" id="IPR010994">
    <property type="entry name" value="RuvA_2-like"/>
</dbReference>
<proteinExistence type="predicted"/>
<feature type="domain" description="S1 motif" evidence="1">
    <location>
        <begin position="655"/>
        <end position="724"/>
    </location>
</feature>
<dbReference type="Proteomes" id="UP001432099">
    <property type="component" value="Chromosome"/>
</dbReference>
<dbReference type="Gene3D" id="1.10.10.650">
    <property type="entry name" value="RuvA domain 2-like"/>
    <property type="match status" value="1"/>
</dbReference>
<dbReference type="InterPro" id="IPR003029">
    <property type="entry name" value="S1_domain"/>
</dbReference>